<dbReference type="GO" id="GO:0004803">
    <property type="term" value="F:transposase activity"/>
    <property type="evidence" value="ECO:0007669"/>
    <property type="project" value="InterPro"/>
</dbReference>
<dbReference type="Gene3D" id="3.30.70.1290">
    <property type="entry name" value="Transposase IS200-like"/>
    <property type="match status" value="1"/>
</dbReference>
<reference evidence="2 3" key="1">
    <citation type="journal article" date="2016" name="Nat. Commun.">
        <title>Thousands of microbial genomes shed light on interconnected biogeochemical processes in an aquifer system.</title>
        <authorList>
            <person name="Anantharaman K."/>
            <person name="Brown C.T."/>
            <person name="Hug L.A."/>
            <person name="Sharon I."/>
            <person name="Castelle C.J."/>
            <person name="Probst A.J."/>
            <person name="Thomas B.C."/>
            <person name="Singh A."/>
            <person name="Wilkins M.J."/>
            <person name="Karaoz U."/>
            <person name="Brodie E.L."/>
            <person name="Williams K.H."/>
            <person name="Hubbard S.S."/>
            <person name="Banfield J.F."/>
        </authorList>
    </citation>
    <scope>NUCLEOTIDE SEQUENCE [LARGE SCALE GENOMIC DNA]</scope>
</reference>
<dbReference type="InterPro" id="IPR002686">
    <property type="entry name" value="Transposase_17"/>
</dbReference>
<dbReference type="EMBL" id="MGGR01000015">
    <property type="protein sequence ID" value="OGM33676.1"/>
    <property type="molecule type" value="Genomic_DNA"/>
</dbReference>
<dbReference type="GO" id="GO:0006313">
    <property type="term" value="P:DNA transposition"/>
    <property type="evidence" value="ECO:0007669"/>
    <property type="project" value="InterPro"/>
</dbReference>
<dbReference type="InterPro" id="IPR036515">
    <property type="entry name" value="Transposase_17_sf"/>
</dbReference>
<accession>A0A1F7Z212</accession>
<dbReference type="GO" id="GO:0003677">
    <property type="term" value="F:DNA binding"/>
    <property type="evidence" value="ECO:0007669"/>
    <property type="project" value="InterPro"/>
</dbReference>
<sequence length="223" mass="26506">MPSRNILKIYVSDSYYHIYNRGVAKQKVFRDRQDYKVFLKYLKEALSIPVIKKIDFNLQGRTFKGIKRPVKNFHHNITLIAYCLMPNHFHLLLKQKSKETIKSFMRSISTRYAAYFNRKYDRIGPLYQGRYKAVLITNDEYLLHLTRYIHLNPAEYISVLTKAYSSYADYLGLRNTLWLNPNFILKFFKSPIMPVVSKFNDYKTFVENNKTDSATILEKLTLD</sequence>
<dbReference type="SUPFAM" id="SSF143422">
    <property type="entry name" value="Transposase IS200-like"/>
    <property type="match status" value="1"/>
</dbReference>
<dbReference type="Proteomes" id="UP000177169">
    <property type="component" value="Unassembled WGS sequence"/>
</dbReference>
<gene>
    <name evidence="2" type="ORF">A3D01_06020</name>
</gene>
<dbReference type="AlphaFoldDB" id="A0A1F7Z212"/>
<evidence type="ECO:0000313" key="3">
    <source>
        <dbReference type="Proteomes" id="UP000177169"/>
    </source>
</evidence>
<dbReference type="PANTHER" id="PTHR34322">
    <property type="entry name" value="TRANSPOSASE, Y1_TNP DOMAIN-CONTAINING"/>
    <property type="match status" value="1"/>
</dbReference>
<dbReference type="Pfam" id="PF01797">
    <property type="entry name" value="Y1_Tnp"/>
    <property type="match status" value="1"/>
</dbReference>
<comment type="caution">
    <text evidence="2">The sequence shown here is derived from an EMBL/GenBank/DDBJ whole genome shotgun (WGS) entry which is preliminary data.</text>
</comment>
<dbReference type="STRING" id="1802505.A3D01_06020"/>
<proteinExistence type="predicted"/>
<organism evidence="2 3">
    <name type="scientific">Candidatus Woesebacteria bacterium RIFCSPHIGHO2_02_FULL_39_13</name>
    <dbReference type="NCBI Taxonomy" id="1802505"/>
    <lineage>
        <taxon>Bacteria</taxon>
        <taxon>Candidatus Woeseibacteriota</taxon>
    </lineage>
</organism>
<evidence type="ECO:0000259" key="1">
    <source>
        <dbReference type="SMART" id="SM01321"/>
    </source>
</evidence>
<dbReference type="SMART" id="SM01321">
    <property type="entry name" value="Y1_Tnp"/>
    <property type="match status" value="1"/>
</dbReference>
<evidence type="ECO:0000313" key="2">
    <source>
        <dbReference type="EMBL" id="OGM33676.1"/>
    </source>
</evidence>
<dbReference type="PANTHER" id="PTHR34322:SF2">
    <property type="entry name" value="TRANSPOSASE IS200-LIKE DOMAIN-CONTAINING PROTEIN"/>
    <property type="match status" value="1"/>
</dbReference>
<name>A0A1F7Z212_9BACT</name>
<protein>
    <recommendedName>
        <fullName evidence="1">Transposase IS200-like domain-containing protein</fullName>
    </recommendedName>
</protein>
<feature type="domain" description="Transposase IS200-like" evidence="1">
    <location>
        <begin position="11"/>
        <end position="152"/>
    </location>
</feature>